<dbReference type="GO" id="GO:0046373">
    <property type="term" value="P:L-arabinose metabolic process"/>
    <property type="evidence" value="ECO:0007669"/>
    <property type="project" value="InterPro"/>
</dbReference>
<dbReference type="CDD" id="cd23399">
    <property type="entry name" value="beta-trefoil_ABD_ABFB"/>
    <property type="match status" value="1"/>
</dbReference>
<reference evidence="4 5" key="1">
    <citation type="submission" date="2020-03" db="EMBL/GenBank/DDBJ databases">
        <title>Whole genome shotgun sequence of Phytohabitans rumicis NBRC 108638.</title>
        <authorList>
            <person name="Komaki H."/>
            <person name="Tamura T."/>
        </authorList>
    </citation>
    <scope>NUCLEOTIDE SEQUENCE [LARGE SCALE GENOMIC DNA]</scope>
    <source>
        <strain evidence="4 5">NBRC 108638</strain>
    </source>
</reference>
<gene>
    <name evidence="4" type="ORF">Prum_062690</name>
</gene>
<feature type="region of interest" description="Disordered" evidence="1">
    <location>
        <begin position="122"/>
        <end position="172"/>
    </location>
</feature>
<evidence type="ECO:0000256" key="1">
    <source>
        <dbReference type="SAM" id="MobiDB-lite"/>
    </source>
</evidence>
<feature type="domain" description="Alpha-L-arabinofuranosidase B arabinose-binding" evidence="3">
    <location>
        <begin position="188"/>
        <end position="301"/>
    </location>
</feature>
<evidence type="ECO:0000259" key="3">
    <source>
        <dbReference type="Pfam" id="PF05270"/>
    </source>
</evidence>
<feature type="transmembrane region" description="Helical" evidence="2">
    <location>
        <begin position="67"/>
        <end position="85"/>
    </location>
</feature>
<keyword evidence="5" id="KW-1185">Reference proteome</keyword>
<feature type="compositionally biased region" description="Low complexity" evidence="1">
    <location>
        <begin position="122"/>
        <end position="134"/>
    </location>
</feature>
<dbReference type="SUPFAM" id="SSF110221">
    <property type="entry name" value="AbfB domain"/>
    <property type="match status" value="1"/>
</dbReference>
<keyword evidence="2" id="KW-0812">Transmembrane</keyword>
<dbReference type="InterPro" id="IPR007934">
    <property type="entry name" value="AbfB_ABD"/>
</dbReference>
<proteinExistence type="predicted"/>
<sequence length="312" mass="32410">MSEEDPTRTRLRIGGWLPAYDVSAQSVPDSVRNPADGAESDIAPIRLRLAMTPRPHAGRGPVTRRRMLLGGVTMLSALALMAVAASDRGMVEPATLDEPPAAALPGEVGVPASRTDPTIVTTGPAGVTTGPAVAHPGGGNRGGVPSRSTGGGAATPAAPSPSPSATTPPLRAGARVGLEPVSKPGFRVRHRDFAGRIDRIGSGSGALDRADSSFTVRAGLASSSCASFESVNFPGYYLRHQNFQIVLHRYDGTQLFRADATFCPVTGLTGQETSLRSYNYPSRYLLHRDSRLVIESGGSAASATFAVRTALA</sequence>
<protein>
    <recommendedName>
        <fullName evidence="3">Alpha-L-arabinofuranosidase B arabinose-binding domain-containing protein</fullName>
    </recommendedName>
</protein>
<dbReference type="GO" id="GO:0046556">
    <property type="term" value="F:alpha-L-arabinofuranosidase activity"/>
    <property type="evidence" value="ECO:0007669"/>
    <property type="project" value="InterPro"/>
</dbReference>
<evidence type="ECO:0000256" key="2">
    <source>
        <dbReference type="SAM" id="Phobius"/>
    </source>
</evidence>
<dbReference type="Pfam" id="PF05270">
    <property type="entry name" value="AbfB"/>
    <property type="match status" value="1"/>
</dbReference>
<dbReference type="Proteomes" id="UP000482960">
    <property type="component" value="Unassembled WGS sequence"/>
</dbReference>
<accession>A0A6V8LF04</accession>
<evidence type="ECO:0000313" key="5">
    <source>
        <dbReference type="Proteomes" id="UP000482960"/>
    </source>
</evidence>
<keyword evidence="2" id="KW-1133">Transmembrane helix</keyword>
<evidence type="ECO:0000313" key="4">
    <source>
        <dbReference type="EMBL" id="GFJ92627.1"/>
    </source>
</evidence>
<dbReference type="Gene3D" id="2.80.10.50">
    <property type="match status" value="1"/>
</dbReference>
<reference evidence="4 5" key="2">
    <citation type="submission" date="2020-03" db="EMBL/GenBank/DDBJ databases">
        <authorList>
            <person name="Ichikawa N."/>
            <person name="Kimura A."/>
            <person name="Kitahashi Y."/>
            <person name="Uohara A."/>
        </authorList>
    </citation>
    <scope>NUCLEOTIDE SEQUENCE [LARGE SCALE GENOMIC DNA]</scope>
    <source>
        <strain evidence="4 5">NBRC 108638</strain>
    </source>
</reference>
<organism evidence="4 5">
    <name type="scientific">Phytohabitans rumicis</name>
    <dbReference type="NCBI Taxonomy" id="1076125"/>
    <lineage>
        <taxon>Bacteria</taxon>
        <taxon>Bacillati</taxon>
        <taxon>Actinomycetota</taxon>
        <taxon>Actinomycetes</taxon>
        <taxon>Micromonosporales</taxon>
        <taxon>Micromonosporaceae</taxon>
    </lineage>
</organism>
<dbReference type="EMBL" id="BLPG01000001">
    <property type="protein sequence ID" value="GFJ92627.1"/>
    <property type="molecule type" value="Genomic_DNA"/>
</dbReference>
<dbReference type="InterPro" id="IPR036195">
    <property type="entry name" value="AbfB_ABD_sf"/>
</dbReference>
<name>A0A6V8LF04_9ACTN</name>
<keyword evidence="2" id="KW-0472">Membrane</keyword>
<dbReference type="AlphaFoldDB" id="A0A6V8LF04"/>
<comment type="caution">
    <text evidence="4">The sequence shown here is derived from an EMBL/GenBank/DDBJ whole genome shotgun (WGS) entry which is preliminary data.</text>
</comment>